<organism evidence="10 11">
    <name type="scientific">Acinetobacter nectaris CIP 110549</name>
    <dbReference type="NCBI Taxonomy" id="1392540"/>
    <lineage>
        <taxon>Bacteria</taxon>
        <taxon>Pseudomonadati</taxon>
        <taxon>Pseudomonadota</taxon>
        <taxon>Gammaproteobacteria</taxon>
        <taxon>Moraxellales</taxon>
        <taxon>Moraxellaceae</taxon>
        <taxon>Acinetobacter</taxon>
    </lineage>
</organism>
<dbReference type="Gene3D" id="3.40.50.620">
    <property type="entry name" value="HUPs"/>
    <property type="match status" value="1"/>
</dbReference>
<dbReference type="NCBIfam" id="TIGR02433">
    <property type="entry name" value="lysidine_TilS_C"/>
    <property type="match status" value="1"/>
</dbReference>
<dbReference type="PANTHER" id="PTHR43033">
    <property type="entry name" value="TRNA(ILE)-LYSIDINE SYNTHASE-RELATED"/>
    <property type="match status" value="1"/>
</dbReference>
<dbReference type="Gene3D" id="1.20.59.20">
    <property type="match status" value="1"/>
</dbReference>
<dbReference type="InterPro" id="IPR011063">
    <property type="entry name" value="TilS/TtcA_N"/>
</dbReference>
<dbReference type="PANTHER" id="PTHR43033:SF1">
    <property type="entry name" value="TRNA(ILE)-LYSIDINE SYNTHASE-RELATED"/>
    <property type="match status" value="1"/>
</dbReference>
<evidence type="ECO:0000256" key="2">
    <source>
        <dbReference type="ARBA" id="ARBA00022490"/>
    </source>
</evidence>
<keyword evidence="2 8" id="KW-0963">Cytoplasm</keyword>
<keyword evidence="4 8" id="KW-0819">tRNA processing</keyword>
<evidence type="ECO:0000256" key="4">
    <source>
        <dbReference type="ARBA" id="ARBA00022694"/>
    </source>
</evidence>
<evidence type="ECO:0000313" key="11">
    <source>
        <dbReference type="Proteomes" id="UP000023785"/>
    </source>
</evidence>
<dbReference type="EC" id="6.3.4.19" evidence="8"/>
<name>V2TXI2_9GAMM</name>
<dbReference type="Pfam" id="PF09179">
    <property type="entry name" value="TilS"/>
    <property type="match status" value="1"/>
</dbReference>
<evidence type="ECO:0000313" key="10">
    <source>
        <dbReference type="EMBL" id="ESK40575.1"/>
    </source>
</evidence>
<evidence type="ECO:0000256" key="7">
    <source>
        <dbReference type="ARBA" id="ARBA00048539"/>
    </source>
</evidence>
<dbReference type="SUPFAM" id="SSF82829">
    <property type="entry name" value="MesJ substrate recognition domain-like"/>
    <property type="match status" value="1"/>
</dbReference>
<gene>
    <name evidence="8" type="primary">tilS</name>
    <name evidence="10" type="ORF">P256_01030</name>
</gene>
<protein>
    <recommendedName>
        <fullName evidence="8">tRNA(Ile)-lysidine synthase</fullName>
        <ecNumber evidence="8">6.3.4.19</ecNumber>
    </recommendedName>
    <alternativeName>
        <fullName evidence="8">tRNA(Ile)-2-lysyl-cytidine synthase</fullName>
    </alternativeName>
    <alternativeName>
        <fullName evidence="8">tRNA(Ile)-lysidine synthetase</fullName>
    </alternativeName>
</protein>
<dbReference type="Proteomes" id="UP000023785">
    <property type="component" value="Unassembled WGS sequence"/>
</dbReference>
<comment type="catalytic activity">
    <reaction evidence="7 8">
        <text>cytidine(34) in tRNA(Ile2) + L-lysine + ATP = lysidine(34) in tRNA(Ile2) + AMP + diphosphate + H(+)</text>
        <dbReference type="Rhea" id="RHEA:43744"/>
        <dbReference type="Rhea" id="RHEA-COMP:10625"/>
        <dbReference type="Rhea" id="RHEA-COMP:10670"/>
        <dbReference type="ChEBI" id="CHEBI:15378"/>
        <dbReference type="ChEBI" id="CHEBI:30616"/>
        <dbReference type="ChEBI" id="CHEBI:32551"/>
        <dbReference type="ChEBI" id="CHEBI:33019"/>
        <dbReference type="ChEBI" id="CHEBI:82748"/>
        <dbReference type="ChEBI" id="CHEBI:83665"/>
        <dbReference type="ChEBI" id="CHEBI:456215"/>
        <dbReference type="EC" id="6.3.4.19"/>
    </reaction>
</comment>
<dbReference type="InterPro" id="IPR012796">
    <property type="entry name" value="Lysidine-tRNA-synth_C"/>
</dbReference>
<dbReference type="GO" id="GO:0032267">
    <property type="term" value="F:tRNA(Ile)-lysidine synthase activity"/>
    <property type="evidence" value="ECO:0007669"/>
    <property type="project" value="UniProtKB-EC"/>
</dbReference>
<evidence type="ECO:0000256" key="8">
    <source>
        <dbReference type="HAMAP-Rule" id="MF_01161"/>
    </source>
</evidence>
<dbReference type="HOGENOM" id="CLU_018869_2_0_6"/>
<dbReference type="HAMAP" id="MF_01161">
    <property type="entry name" value="tRNA_Ile_lys_synt"/>
    <property type="match status" value="1"/>
</dbReference>
<feature type="domain" description="Lysidine-tRNA(Ile) synthetase C-terminal" evidence="9">
    <location>
        <begin position="330"/>
        <end position="406"/>
    </location>
</feature>
<comment type="function">
    <text evidence="8">Ligates lysine onto the cytidine present at position 34 of the AUA codon-specific tRNA(Ile) that contains the anticodon CAU, in an ATP-dependent manner. Cytidine is converted to lysidine, thus changing the amino acid specificity of the tRNA from methionine to isoleucine.</text>
</comment>
<dbReference type="EMBL" id="AYER01000003">
    <property type="protein sequence ID" value="ESK40575.1"/>
    <property type="molecule type" value="Genomic_DNA"/>
</dbReference>
<sequence length="412" mass="47868">MLLLYLFSKLFPHRVRAIYIDHQLQSLSKGWGEFVAKFCHQNSIPYISQSVVVQDGNLELQARNARYGAFQKHCHSHEILVLAHHQQDQAETLLLRLFSGAGISGLSAMKTIDRRLGLSIWRPLLNISKEQLHTWVEQENIPFVDDPTNFDEQYDRNWARATLWPVIQRRFPQMQTAVSRTTELMQDADEILKEIIKMDSASCISDNTLDLENFLVLSLARQKQLLSYWMKGDHGYRPSLDTVKRIQHEVIDARPDAQASLFVSPFWYTRFQGKLYQLTEKEYLSSRFDIIASEDLIIDKNTVLKLLQGNFECTMQQKIGLSPDLLGKKLYLRAKINGEKIHLYGRVGHWPLKKAIQSAKIFPWLRHRVQILQFEDVILGVFTPQGFWLAQSKYCEKNGWQPKLVKNLKANC</sequence>
<dbReference type="Pfam" id="PF01171">
    <property type="entry name" value="ATP_bind_3"/>
    <property type="match status" value="1"/>
</dbReference>
<keyword evidence="6" id="KW-0067">ATP-binding</keyword>
<accession>V2TXI2</accession>
<dbReference type="InterPro" id="IPR012094">
    <property type="entry name" value="tRNA_Ile_lys_synt"/>
</dbReference>
<dbReference type="AlphaFoldDB" id="V2TXI2"/>
<dbReference type="eggNOG" id="COG0037">
    <property type="taxonomic scope" value="Bacteria"/>
</dbReference>
<dbReference type="SUPFAM" id="SSF52402">
    <property type="entry name" value="Adenine nucleotide alpha hydrolases-like"/>
    <property type="match status" value="1"/>
</dbReference>
<dbReference type="InterPro" id="IPR015262">
    <property type="entry name" value="tRNA_Ile_lys_synt_subst-bd"/>
</dbReference>
<dbReference type="GO" id="GO:0006400">
    <property type="term" value="P:tRNA modification"/>
    <property type="evidence" value="ECO:0007669"/>
    <property type="project" value="UniProtKB-UniRule"/>
</dbReference>
<evidence type="ECO:0000256" key="6">
    <source>
        <dbReference type="ARBA" id="ARBA00022840"/>
    </source>
</evidence>
<keyword evidence="11" id="KW-1185">Reference proteome</keyword>
<comment type="subcellular location">
    <subcellularLocation>
        <location evidence="1 8">Cytoplasm</location>
    </subcellularLocation>
</comment>
<dbReference type="GO" id="GO:0005524">
    <property type="term" value="F:ATP binding"/>
    <property type="evidence" value="ECO:0007669"/>
    <property type="project" value="UniProtKB-KW"/>
</dbReference>
<dbReference type="CDD" id="cd01992">
    <property type="entry name" value="TilS_N"/>
    <property type="match status" value="1"/>
</dbReference>
<keyword evidence="5" id="KW-0547">Nucleotide-binding</keyword>
<dbReference type="InterPro" id="IPR014729">
    <property type="entry name" value="Rossmann-like_a/b/a_fold"/>
</dbReference>
<proteinExistence type="inferred from homology"/>
<dbReference type="NCBIfam" id="TIGR02432">
    <property type="entry name" value="lysidine_TilS_N"/>
    <property type="match status" value="1"/>
</dbReference>
<comment type="caution">
    <text evidence="8">Lacks conserved residue(s) required for the propagation of feature annotation.</text>
</comment>
<dbReference type="Pfam" id="PF11734">
    <property type="entry name" value="TilS_C"/>
    <property type="match status" value="1"/>
</dbReference>
<comment type="similarity">
    <text evidence="8">Belongs to the tRNA(Ile)-lysidine synthase family.</text>
</comment>
<reference evidence="10 11" key="1">
    <citation type="submission" date="2013-10" db="EMBL/GenBank/DDBJ databases">
        <title>The Genome Sequence of Acinetobacter nectaris CIP 110549.</title>
        <authorList>
            <consortium name="The Broad Institute Genomics Platform"/>
            <consortium name="The Broad Institute Genome Sequencing Center for Infectious Disease"/>
            <person name="Cerqueira G."/>
            <person name="Feldgarden M."/>
            <person name="Courvalin P."/>
            <person name="Grillot-Courvalin C."/>
            <person name="Clermont D."/>
            <person name="Rocha E."/>
            <person name="Yoon E.-J."/>
            <person name="Nemec A."/>
            <person name="Young S.K."/>
            <person name="Zeng Q."/>
            <person name="Gargeya S."/>
            <person name="Fitzgerald M."/>
            <person name="Abouelleil A."/>
            <person name="Alvarado L."/>
            <person name="Berlin A.M."/>
            <person name="Chapman S.B."/>
            <person name="Gainer-Dewar J."/>
            <person name="Goldberg J."/>
            <person name="Gnerre S."/>
            <person name="Griggs A."/>
            <person name="Gujja S."/>
            <person name="Hansen M."/>
            <person name="Howarth C."/>
            <person name="Imamovic A."/>
            <person name="Ireland A."/>
            <person name="Larimer J."/>
            <person name="McCowan C."/>
            <person name="Murphy C."/>
            <person name="Pearson M."/>
            <person name="Poon T.W."/>
            <person name="Priest M."/>
            <person name="Roberts A."/>
            <person name="Saif S."/>
            <person name="Shea T."/>
            <person name="Sykes S."/>
            <person name="Wortman J."/>
            <person name="Nusbaum C."/>
            <person name="Birren B."/>
        </authorList>
    </citation>
    <scope>NUCLEOTIDE SEQUENCE [LARGE SCALE GENOMIC DNA]</scope>
    <source>
        <strain evidence="10 11">CIP 110549</strain>
    </source>
</reference>
<dbReference type="InterPro" id="IPR012795">
    <property type="entry name" value="tRNA_Ile_lys_synt_N"/>
</dbReference>
<evidence type="ECO:0000259" key="9">
    <source>
        <dbReference type="SMART" id="SM00977"/>
    </source>
</evidence>
<dbReference type="PATRIC" id="fig|1392540.3.peg.998"/>
<dbReference type="SUPFAM" id="SSF56037">
    <property type="entry name" value="PheT/TilS domain"/>
    <property type="match status" value="1"/>
</dbReference>
<evidence type="ECO:0000256" key="1">
    <source>
        <dbReference type="ARBA" id="ARBA00004496"/>
    </source>
</evidence>
<dbReference type="SMART" id="SM00977">
    <property type="entry name" value="TilS_C"/>
    <property type="match status" value="1"/>
</dbReference>
<evidence type="ECO:0000256" key="3">
    <source>
        <dbReference type="ARBA" id="ARBA00022598"/>
    </source>
</evidence>
<dbReference type="STRING" id="1392540.P256_01030"/>
<evidence type="ECO:0000256" key="5">
    <source>
        <dbReference type="ARBA" id="ARBA00022741"/>
    </source>
</evidence>
<dbReference type="GO" id="GO:0005737">
    <property type="term" value="C:cytoplasm"/>
    <property type="evidence" value="ECO:0007669"/>
    <property type="project" value="UniProtKB-SubCell"/>
</dbReference>
<comment type="caution">
    <text evidence="10">The sequence shown here is derived from an EMBL/GenBank/DDBJ whole genome shotgun (WGS) entry which is preliminary data.</text>
</comment>
<keyword evidence="3 8" id="KW-0436">Ligase</keyword>